<gene>
    <name evidence="2" type="ORF">FJAP1339_LOCUS3007</name>
</gene>
<dbReference type="PANTHER" id="PTHR39757:SF5">
    <property type="entry name" value="OS02G0190600 PROTEIN"/>
    <property type="match status" value="1"/>
</dbReference>
<keyword evidence="1" id="KW-0472">Membrane</keyword>
<dbReference type="EMBL" id="HBHR01006135">
    <property type="protein sequence ID" value="CAD9860486.1"/>
    <property type="molecule type" value="Transcribed_RNA"/>
</dbReference>
<accession>A0A7S2UVJ7</accession>
<dbReference type="PANTHER" id="PTHR39757">
    <property type="match status" value="1"/>
</dbReference>
<proteinExistence type="predicted"/>
<evidence type="ECO:0000256" key="1">
    <source>
        <dbReference type="SAM" id="Phobius"/>
    </source>
</evidence>
<keyword evidence="1" id="KW-1133">Transmembrane helix</keyword>
<organism evidence="2">
    <name type="scientific">Fibrocapsa japonica</name>
    <dbReference type="NCBI Taxonomy" id="94617"/>
    <lineage>
        <taxon>Eukaryota</taxon>
        <taxon>Sar</taxon>
        <taxon>Stramenopiles</taxon>
        <taxon>Ochrophyta</taxon>
        <taxon>Raphidophyceae</taxon>
        <taxon>Chattonellales</taxon>
        <taxon>Chattonellaceae</taxon>
        <taxon>Fibrocapsa</taxon>
    </lineage>
</organism>
<protein>
    <submittedName>
        <fullName evidence="2">Uncharacterized protein</fullName>
    </submittedName>
</protein>
<evidence type="ECO:0000313" key="2">
    <source>
        <dbReference type="EMBL" id="CAD9860486.1"/>
    </source>
</evidence>
<sequence length="138" mass="15352">MWDSKTRLQRDFCVFGGEFLMAQDSVNLRGFFNAFFLLPTATWSGFLANWPGLPNNEKIDDWLGRCVMGLGIFWNAPLSVKLGLMKAGVFDGGWPMLRSVTPLGTYDIQPEIPVEPIVLKPKVMDAPLDQDTVLAGSK</sequence>
<dbReference type="AlphaFoldDB" id="A0A7S2UVJ7"/>
<keyword evidence="1" id="KW-0812">Transmembrane</keyword>
<name>A0A7S2UVJ7_9STRA</name>
<reference evidence="2" key="1">
    <citation type="submission" date="2021-01" db="EMBL/GenBank/DDBJ databases">
        <authorList>
            <person name="Corre E."/>
            <person name="Pelletier E."/>
            <person name="Niang G."/>
            <person name="Scheremetjew M."/>
            <person name="Finn R."/>
            <person name="Kale V."/>
            <person name="Holt S."/>
            <person name="Cochrane G."/>
            <person name="Meng A."/>
            <person name="Brown T."/>
            <person name="Cohen L."/>
        </authorList>
    </citation>
    <scope>NUCLEOTIDE SEQUENCE</scope>
    <source>
        <strain evidence="2">CCMP1661</strain>
    </source>
</reference>
<feature type="transmembrane region" description="Helical" evidence="1">
    <location>
        <begin position="30"/>
        <end position="50"/>
    </location>
</feature>
<feature type="transmembrane region" description="Helical" evidence="1">
    <location>
        <begin position="62"/>
        <end position="80"/>
    </location>
</feature>